<name>A0A1H7KZ10_OLID1</name>
<evidence type="ECO:0000256" key="2">
    <source>
        <dbReference type="SAM" id="SignalP"/>
    </source>
</evidence>
<accession>A0A1H7KZ10</accession>
<dbReference type="Gene3D" id="3.30.379.10">
    <property type="entry name" value="Chitobiase/beta-hexosaminidase domain 2-like"/>
    <property type="match status" value="1"/>
</dbReference>
<keyword evidence="1" id="KW-0378">Hydrolase</keyword>
<dbReference type="InterPro" id="IPR032287">
    <property type="entry name" value="DUF4838"/>
</dbReference>
<dbReference type="Pfam" id="PF16126">
    <property type="entry name" value="DUF4838"/>
    <property type="match status" value="1"/>
</dbReference>
<dbReference type="GO" id="GO:0016787">
    <property type="term" value="F:hydrolase activity"/>
    <property type="evidence" value="ECO:0007669"/>
    <property type="project" value="UniProtKB-KW"/>
</dbReference>
<dbReference type="Proteomes" id="UP000199421">
    <property type="component" value="Unassembled WGS sequence"/>
</dbReference>
<evidence type="ECO:0000313" key="4">
    <source>
        <dbReference type="Proteomes" id="UP000199421"/>
    </source>
</evidence>
<sequence>MHMTTYRTSFILCLLLVSISACSSASLPVVIKGVATSEIILTSYATAREEQAAHVLQRHVELITGTRIPIVTGATSAKKTHIWIGQAALDKKGDLETITLAGEGHALLTEAPNVYIVGHKGKSVLYGVYSLLETHFGVRKYDAGPVSFKKRSDLVLPDHLHELFESPFIYRESFYPTSTNAEYLDWHKLHRFEDLWGVWGHSFFKFLPPETYFKAHPEYYASVNGKRQATQLCLSNAAVLQLTIAWFKEKIAANPDASYWSIAPMDGAGYCTCSLCSKADAEEGGPQGSLIRFVNAIAKEFPAQQFTTLAYGYTANAPRKTKPAKNVFIQLSTIDANRQLPLSSEPKSAAFRKQLQDWAGCTDNLFIWDYTTQFTAYLNPFPMYDTYQENMQYLSAHGVKGVFEQGGGSTFSDMAPLVSYLQAKLLWNPKADPFAIRKDFLNGYYGKAASFIDAYLNMLLKARDESHAILDIYGSPILSRTNYLSPQWIERYSELLDEAEASVEGSPLFSKRVEAVRLSLEYAVLQQSRSFGVYPHGYLEKLGSAYQVKTNWPARIKHFVFQAKEHGVQELAEGGASPDAYAAEWQEIFANPYLPSLLLGQQVELKGDYVLDYPANGPQTLTDGLVGNTDFSYNWLLFEGLDADAIIKLPLLANQSISLRFNYLIDPRHYIFSPLQVLIQASRDGKNFQTLKEQSLEENYTEGTKVQQKELTFQISSEMKYMRLILKCPNELPNWFSGARTRKPLIALDEITLK</sequence>
<evidence type="ECO:0000313" key="3">
    <source>
        <dbReference type="EMBL" id="SEK91345.1"/>
    </source>
</evidence>
<organism evidence="3 4">
    <name type="scientific">Olivibacter domesticus</name>
    <name type="common">Pseudosphingobacterium domesticum</name>
    <dbReference type="NCBI Taxonomy" id="407022"/>
    <lineage>
        <taxon>Bacteria</taxon>
        <taxon>Pseudomonadati</taxon>
        <taxon>Bacteroidota</taxon>
        <taxon>Sphingobacteriia</taxon>
        <taxon>Sphingobacteriales</taxon>
        <taxon>Sphingobacteriaceae</taxon>
        <taxon>Olivibacter</taxon>
    </lineage>
</organism>
<dbReference type="SUPFAM" id="SSF55545">
    <property type="entry name" value="beta-N-acetylhexosaminidase-like domain"/>
    <property type="match status" value="1"/>
</dbReference>
<feature type="signal peptide" evidence="2">
    <location>
        <begin position="1"/>
        <end position="25"/>
    </location>
</feature>
<proteinExistence type="predicted"/>
<dbReference type="PANTHER" id="PTHR47406:SF2">
    <property type="entry name" value="ALPHA GLUCURONIDASE N-TERMINAL DOMAIN-CONTAINING PROTEIN"/>
    <property type="match status" value="1"/>
</dbReference>
<dbReference type="AlphaFoldDB" id="A0A1H7KZ10"/>
<keyword evidence="4" id="KW-1185">Reference proteome</keyword>
<reference evidence="4" key="1">
    <citation type="submission" date="2016-10" db="EMBL/GenBank/DDBJ databases">
        <authorList>
            <person name="Varghese N."/>
            <person name="Submissions S."/>
        </authorList>
    </citation>
    <scope>NUCLEOTIDE SEQUENCE [LARGE SCALE GENOMIC DNA]</scope>
    <source>
        <strain evidence="4">DSM 18733</strain>
    </source>
</reference>
<dbReference type="GO" id="GO:0005975">
    <property type="term" value="P:carbohydrate metabolic process"/>
    <property type="evidence" value="ECO:0007669"/>
    <property type="project" value="UniProtKB-ARBA"/>
</dbReference>
<evidence type="ECO:0000256" key="1">
    <source>
        <dbReference type="ARBA" id="ARBA00022801"/>
    </source>
</evidence>
<keyword evidence="2" id="KW-0732">Signal</keyword>
<dbReference type="PANTHER" id="PTHR47406">
    <property type="entry name" value="COAGULATION FACTOR 5/8 TYPE, C-TERMINAL"/>
    <property type="match status" value="1"/>
</dbReference>
<dbReference type="STRING" id="407022.SAMN05661044_01491"/>
<dbReference type="PROSITE" id="PS51257">
    <property type="entry name" value="PROKAR_LIPOPROTEIN"/>
    <property type="match status" value="1"/>
</dbReference>
<feature type="chain" id="PRO_5011691629" description="Glycosyl hydrolase family 67 N-terminus" evidence="2">
    <location>
        <begin position="26"/>
        <end position="754"/>
    </location>
</feature>
<dbReference type="EMBL" id="FOAF01000001">
    <property type="protein sequence ID" value="SEK91345.1"/>
    <property type="molecule type" value="Genomic_DNA"/>
</dbReference>
<dbReference type="OrthoDB" id="1099022at2"/>
<dbReference type="InterPro" id="IPR029018">
    <property type="entry name" value="Hex-like_dom2"/>
</dbReference>
<evidence type="ECO:0008006" key="5">
    <source>
        <dbReference type="Google" id="ProtNLM"/>
    </source>
</evidence>
<protein>
    <recommendedName>
        <fullName evidence="5">Glycosyl hydrolase family 67 N-terminus</fullName>
    </recommendedName>
</protein>
<gene>
    <name evidence="3" type="ORF">SAMN05661044_01491</name>
</gene>